<reference evidence="2 3" key="1">
    <citation type="journal article" date="2016" name="Antonie Van Leeuwenhoek">
        <title>Bacillus depressus sp. nov., isolated from soil of a sunflower field.</title>
        <authorList>
            <person name="Wei X."/>
            <person name="Xin D."/>
            <person name="Xin Y."/>
            <person name="Zhang H."/>
            <person name="Wang T."/>
            <person name="Zhang J."/>
        </authorList>
    </citation>
    <scope>NUCLEOTIDE SEQUENCE [LARGE SCALE GENOMIC DNA]</scope>
    <source>
        <strain evidence="2 3">BZ1</strain>
    </source>
</reference>
<dbReference type="GO" id="GO:0016020">
    <property type="term" value="C:membrane"/>
    <property type="evidence" value="ECO:0007669"/>
    <property type="project" value="TreeGrafter"/>
</dbReference>
<dbReference type="Proteomes" id="UP000481030">
    <property type="component" value="Unassembled WGS sequence"/>
</dbReference>
<dbReference type="PANTHER" id="PTHR10587:SF80">
    <property type="entry name" value="CHITOOLIGOSACCHARIDE DEACETYLASE"/>
    <property type="match status" value="1"/>
</dbReference>
<dbReference type="CDD" id="cd10950">
    <property type="entry name" value="CE4_BsYlxY_like"/>
    <property type="match status" value="1"/>
</dbReference>
<proteinExistence type="predicted"/>
<comment type="caution">
    <text evidence="2">The sequence shown here is derived from an EMBL/GenBank/DDBJ whole genome shotgun (WGS) entry which is preliminary data.</text>
</comment>
<dbReference type="GO" id="GO:0016810">
    <property type="term" value="F:hydrolase activity, acting on carbon-nitrogen (but not peptide) bonds"/>
    <property type="evidence" value="ECO:0007669"/>
    <property type="project" value="InterPro"/>
</dbReference>
<dbReference type="InterPro" id="IPR002509">
    <property type="entry name" value="NODB_dom"/>
</dbReference>
<dbReference type="RefSeq" id="WP_151534253.1">
    <property type="nucleotide sequence ID" value="NZ_WBOS01000002.1"/>
</dbReference>
<dbReference type="InterPro" id="IPR011330">
    <property type="entry name" value="Glyco_hydro/deAcase_b/a-brl"/>
</dbReference>
<evidence type="ECO:0000313" key="3">
    <source>
        <dbReference type="Proteomes" id="UP000481030"/>
    </source>
</evidence>
<dbReference type="PANTHER" id="PTHR10587">
    <property type="entry name" value="GLYCOSYL TRANSFERASE-RELATED"/>
    <property type="match status" value="1"/>
</dbReference>
<dbReference type="PROSITE" id="PS51677">
    <property type="entry name" value="NODB"/>
    <property type="match status" value="1"/>
</dbReference>
<dbReference type="Gene3D" id="3.20.20.370">
    <property type="entry name" value="Glycoside hydrolase/deacetylase"/>
    <property type="match status" value="1"/>
</dbReference>
<dbReference type="NCBIfam" id="TIGR02873">
    <property type="entry name" value="spore_ylxY"/>
    <property type="match status" value="1"/>
</dbReference>
<dbReference type="AlphaFoldDB" id="A0A6L3VAH9"/>
<protein>
    <submittedName>
        <fullName evidence="2">Polysaccharide deacetylase family protein</fullName>
    </submittedName>
</protein>
<dbReference type="Pfam" id="PF01522">
    <property type="entry name" value="Polysacc_deac_1"/>
    <property type="match status" value="1"/>
</dbReference>
<dbReference type="InterPro" id="IPR050248">
    <property type="entry name" value="Polysacc_deacetylase_ArnD"/>
</dbReference>
<accession>A0A6L3VAH9</accession>
<dbReference type="EMBL" id="WBOS01000002">
    <property type="protein sequence ID" value="KAB2337559.1"/>
    <property type="molecule type" value="Genomic_DNA"/>
</dbReference>
<evidence type="ECO:0000313" key="2">
    <source>
        <dbReference type="EMBL" id="KAB2337559.1"/>
    </source>
</evidence>
<dbReference type="GO" id="GO:0005975">
    <property type="term" value="P:carbohydrate metabolic process"/>
    <property type="evidence" value="ECO:0007669"/>
    <property type="project" value="InterPro"/>
</dbReference>
<dbReference type="SUPFAM" id="SSF88713">
    <property type="entry name" value="Glycoside hydrolase/deacetylase"/>
    <property type="match status" value="1"/>
</dbReference>
<gene>
    <name evidence="2" type="ORF">F7731_08095</name>
</gene>
<dbReference type="InterPro" id="IPR014228">
    <property type="entry name" value="Spore_polysacc_deacetyl_YlxY"/>
</dbReference>
<evidence type="ECO:0000259" key="1">
    <source>
        <dbReference type="PROSITE" id="PS51677"/>
    </source>
</evidence>
<organism evidence="2 3">
    <name type="scientific">Cytobacillus depressus</name>
    <dbReference type="NCBI Taxonomy" id="1602942"/>
    <lineage>
        <taxon>Bacteria</taxon>
        <taxon>Bacillati</taxon>
        <taxon>Bacillota</taxon>
        <taxon>Bacilli</taxon>
        <taxon>Bacillales</taxon>
        <taxon>Bacillaceae</taxon>
        <taxon>Cytobacillus</taxon>
    </lineage>
</organism>
<sequence>MKKMIHFSLIFILAFLFVNNPLTNEYVSGLKSEYIPVTNQKDPLFKEIASRAVDYYIPPQDAKIDRVWKAIPGLNGLQVDIKASYKKMHDEGEFKEEKLIFEQVEPKIQLRNLPPSPVYKGHPEKQMVSFIINVAWGNEYLPDMLATLKKHNVSASFFVEGRWAQNNPELAKMIESAGHEIGNHSYTHPNMGTISSSKIREEIRKTNEVIKAITDKPVQWFGPPSGSYRDETVQIAAEEKLGTVMWTVDTVDWKKPSPEQLLNRVLSKVHNGALILMHPTDPTAKSLDQLIIQLKQKNLQIGTVSELLSSERTIAHSIGEGNNN</sequence>
<name>A0A6L3VAH9_9BACI</name>
<dbReference type="OrthoDB" id="9812065at2"/>
<keyword evidence="3" id="KW-1185">Reference proteome</keyword>
<feature type="domain" description="NodB homology" evidence="1">
    <location>
        <begin position="126"/>
        <end position="302"/>
    </location>
</feature>